<organism evidence="3">
    <name type="scientific">Sulfurovum sp. enrichment culture clone C5</name>
    <dbReference type="NCBI Taxonomy" id="497650"/>
    <lineage>
        <taxon>Bacteria</taxon>
        <taxon>Pseudomonadati</taxon>
        <taxon>Campylobacterota</taxon>
        <taxon>Epsilonproteobacteria</taxon>
        <taxon>Campylobacterales</taxon>
        <taxon>Sulfurovaceae</taxon>
        <taxon>Sulfurovum</taxon>
        <taxon>environmental samples</taxon>
    </lineage>
</organism>
<evidence type="ECO:0000256" key="1">
    <source>
        <dbReference type="SAM" id="Phobius"/>
    </source>
</evidence>
<dbReference type="SUPFAM" id="SSF103473">
    <property type="entry name" value="MFS general substrate transporter"/>
    <property type="match status" value="1"/>
</dbReference>
<feature type="domain" description="Urease accessory protein UreH-like transmembrane" evidence="2">
    <location>
        <begin position="10"/>
        <end position="215"/>
    </location>
</feature>
<dbReference type="PANTHER" id="PTHR42208:SF1">
    <property type="entry name" value="HEAVY METAL TRANSPORTER"/>
    <property type="match status" value="1"/>
</dbReference>
<feature type="transmembrane region" description="Helical" evidence="1">
    <location>
        <begin position="83"/>
        <end position="107"/>
    </location>
</feature>
<protein>
    <recommendedName>
        <fullName evidence="2">Urease accessory protein UreH-like transmembrane domain-containing protein</fullName>
    </recommendedName>
</protein>
<dbReference type="Pfam" id="PF13386">
    <property type="entry name" value="DsbD_2"/>
    <property type="match status" value="1"/>
</dbReference>
<dbReference type="EMBL" id="FAXN01000038">
    <property type="protein sequence ID" value="CUV65510.1"/>
    <property type="molecule type" value="Genomic_DNA"/>
</dbReference>
<keyword evidence="1" id="KW-1133">Transmembrane helix</keyword>
<reference evidence="3" key="1">
    <citation type="submission" date="2015-11" db="EMBL/GenBank/DDBJ databases">
        <authorList>
            <person name="Zhang Y."/>
            <person name="Guo Z."/>
        </authorList>
    </citation>
    <scope>NUCLEOTIDE SEQUENCE</scope>
    <source>
        <strain evidence="3">BN30871</strain>
    </source>
</reference>
<gene>
    <name evidence="3" type="ORF">BN3087_380026</name>
</gene>
<feature type="transmembrane region" description="Helical" evidence="1">
    <location>
        <begin position="200"/>
        <end position="218"/>
    </location>
</feature>
<sequence>MNYFELIVILSTALMIGFGHCIGMCGGIVVAYSTSKIDTASSFSKQTISHLAYNFGRVTTYTIFGVIFGLLGEVFTFSMATKGILFIVTGVLMILTGLAIAGGIKFLNTSTWSLSKQSWFKSLFLKLLQSKSLSSFYFLGVLNGLIPCGPVYAFAIVAASTTSPLYGAMVMFIFGLGTIPGLLFLGSLANFLQRGNLRTMIIKIGAFMIIIYGVWTIFKGYNFINNPEMISKKIDSMQKGYHIPEIIKNI</sequence>
<dbReference type="InterPro" id="IPR036259">
    <property type="entry name" value="MFS_trans_sf"/>
</dbReference>
<evidence type="ECO:0000313" key="3">
    <source>
        <dbReference type="EMBL" id="CUV65510.1"/>
    </source>
</evidence>
<feature type="transmembrane region" description="Helical" evidence="1">
    <location>
        <begin position="165"/>
        <end position="188"/>
    </location>
</feature>
<evidence type="ECO:0000259" key="2">
    <source>
        <dbReference type="Pfam" id="PF13386"/>
    </source>
</evidence>
<dbReference type="InterPro" id="IPR039447">
    <property type="entry name" value="UreH-like_TM_dom"/>
</dbReference>
<feature type="transmembrane region" description="Helical" evidence="1">
    <location>
        <begin position="6"/>
        <end position="30"/>
    </location>
</feature>
<feature type="transmembrane region" description="Helical" evidence="1">
    <location>
        <begin position="136"/>
        <end position="159"/>
    </location>
</feature>
<dbReference type="AlphaFoldDB" id="A0A0S4XP22"/>
<name>A0A0S4XP22_9BACT</name>
<accession>A0A0S4XP22</accession>
<keyword evidence="1" id="KW-0812">Transmembrane</keyword>
<dbReference type="PANTHER" id="PTHR42208">
    <property type="entry name" value="HEAVY METAL TRANSPORTER-RELATED"/>
    <property type="match status" value="1"/>
</dbReference>
<proteinExistence type="predicted"/>
<feature type="transmembrane region" description="Helical" evidence="1">
    <location>
        <begin position="51"/>
        <end position="71"/>
    </location>
</feature>
<keyword evidence="1" id="KW-0472">Membrane</keyword>